<evidence type="ECO:0000256" key="3">
    <source>
        <dbReference type="ARBA" id="ARBA00022737"/>
    </source>
</evidence>
<dbReference type="EMBL" id="LPZR01000004">
    <property type="protein sequence ID" value="KYO57752.1"/>
    <property type="molecule type" value="Genomic_DNA"/>
</dbReference>
<keyword evidence="3" id="KW-0677">Repeat</keyword>
<evidence type="ECO:0000256" key="1">
    <source>
        <dbReference type="ARBA" id="ARBA00005857"/>
    </source>
</evidence>
<dbReference type="Gene3D" id="1.25.40.10">
    <property type="entry name" value="Tetratricopeptide repeat domain"/>
    <property type="match status" value="1"/>
</dbReference>
<dbReference type="SUPFAM" id="SSF48452">
    <property type="entry name" value="TPR-like"/>
    <property type="match status" value="1"/>
</dbReference>
<dbReference type="OrthoDB" id="9815900at2"/>
<evidence type="ECO:0000313" key="5">
    <source>
        <dbReference type="EMBL" id="KYO57752.1"/>
    </source>
</evidence>
<evidence type="ECO:0000256" key="4">
    <source>
        <dbReference type="ARBA" id="ARBA00022803"/>
    </source>
</evidence>
<proteinExistence type="inferred from homology"/>
<dbReference type="InterPro" id="IPR033891">
    <property type="entry name" value="TTC38"/>
</dbReference>
<keyword evidence="4" id="KW-0802">TPR repeat</keyword>
<dbReference type="Proteomes" id="UP000075787">
    <property type="component" value="Unassembled WGS sequence"/>
</dbReference>
<dbReference type="RefSeq" id="WP_062761215.1">
    <property type="nucleotide sequence ID" value="NZ_CP121045.1"/>
</dbReference>
<gene>
    <name evidence="5" type="ORF">AUP44_18875</name>
</gene>
<accession>A0A162M0Y4</accession>
<protein>
    <recommendedName>
        <fullName evidence="2">Tetratricopeptide repeat protein 38</fullName>
    </recommendedName>
</protein>
<dbReference type="CDD" id="cd05804">
    <property type="entry name" value="StaR_like"/>
    <property type="match status" value="1"/>
</dbReference>
<comment type="similarity">
    <text evidence="1">Belongs to the TTC38 family.</text>
</comment>
<comment type="caution">
    <text evidence="5">The sequence shown here is derived from an EMBL/GenBank/DDBJ whole genome shotgun (WGS) entry which is preliminary data.</text>
</comment>
<evidence type="ECO:0000256" key="2">
    <source>
        <dbReference type="ARBA" id="ARBA00019992"/>
    </source>
</evidence>
<dbReference type="PANTHER" id="PTHR16263">
    <property type="entry name" value="TETRATRICOPEPTIDE REPEAT PROTEIN 38"/>
    <property type="match status" value="1"/>
</dbReference>
<dbReference type="PANTHER" id="PTHR16263:SF4">
    <property type="entry name" value="TETRATRICOPEPTIDE REPEAT PROTEIN 38"/>
    <property type="match status" value="1"/>
</dbReference>
<dbReference type="InterPro" id="IPR011990">
    <property type="entry name" value="TPR-like_helical_dom_sf"/>
</dbReference>
<evidence type="ECO:0000313" key="6">
    <source>
        <dbReference type="Proteomes" id="UP000075787"/>
    </source>
</evidence>
<organism evidence="5 6">
    <name type="scientific">Tistrella mobilis</name>
    <dbReference type="NCBI Taxonomy" id="171437"/>
    <lineage>
        <taxon>Bacteria</taxon>
        <taxon>Pseudomonadati</taxon>
        <taxon>Pseudomonadota</taxon>
        <taxon>Alphaproteobacteria</taxon>
        <taxon>Geminicoccales</taxon>
        <taxon>Geminicoccaceae</taxon>
        <taxon>Tistrella</taxon>
    </lineage>
</organism>
<sequence length="463" mass="51022">MPISRQTDRLDNAVTTGRSGTIDGIDAFIGGFLGYRTEAVDLLPAADADHDSALAQAYAAALHMFAETPDAVANATPYLARAEAAAGDATPRERLTVEAVGAWVRGDMPRAIRLHEETVSRFPRDLVAAKLGQYHAFNLGDSPTMLRIVDHAVPHAPEVAELHGMRAFALEQCHLIDEAEAEAREAIRLRRDEPWAHHAIAHVCLSRGRTDDGLAFMQEMSETWVGLNSFMSTHNWWHLCLFLLDRDRVDEIFAIYDGRVWGVWKEYSQDQINAVSLLMRLELAGIDVGDRWADLGTYLALRTGDHVQPFLDLQYLYGLARAGLTEKADALRLAIHAHARAVPPFLVPAWAEVAVPAADGLLAHAKGEWQAAIRGLGQALPRMTEIGGSHAQRDLFEQVYLDALIRAGRLVPAQQMLELRRAATPEVPATLRALSNVYGRLGLDARAQALLTHADALTRRYRG</sequence>
<dbReference type="GeneID" id="97243548"/>
<dbReference type="AlphaFoldDB" id="A0A162M0Y4"/>
<reference evidence="5 6" key="1">
    <citation type="submission" date="2015-12" db="EMBL/GenBank/DDBJ databases">
        <title>Genome sequence of Tistrella mobilis MCCC 1A02139.</title>
        <authorList>
            <person name="Lu L."/>
            <person name="Lai Q."/>
            <person name="Shao Z."/>
            <person name="Qian P."/>
        </authorList>
    </citation>
    <scope>NUCLEOTIDE SEQUENCE [LARGE SCALE GENOMIC DNA]</scope>
    <source>
        <strain evidence="5 6">MCCC 1A02139</strain>
    </source>
</reference>
<name>A0A162M0Y4_9PROT</name>